<feature type="region of interest" description="Disordered" evidence="1">
    <location>
        <begin position="469"/>
        <end position="533"/>
    </location>
</feature>
<keyword evidence="3" id="KW-1185">Reference proteome</keyword>
<feature type="compositionally biased region" description="Acidic residues" evidence="1">
    <location>
        <begin position="496"/>
        <end position="520"/>
    </location>
</feature>
<sequence>MMDENTLHQWFIECFGPVQGEMAWKQVESLPDQIREQLMSQSLEDLPDPAQIRGMMQAFAGGGLNSFGEMQQTIAEGPINVKLARSIALQQANDADSERIVTAEEGAAMRRAMSEVNLWLDTTTDFDPVPSQAEALTRAAWVEGTIEQWAQFAAPVAASMNDALGAVISERLDGAFDGEITGMFAGPVPIPIPEGMKDAKQLMKLFANTSYAMQLGQAAGAMSKEVRGSYDQGIELLKNPAGGLIMQNVDEYARSLEIDAAEVTEFIALREQAYARLYATVPWLMPRFVALIGKYARGITIDLDAMEEQLRGASSLDPESLSGAVNLSNVGLTTTDEQKETMHSIETLLALVEGWVDCVVWRSGMAHLPHLEQLREMMRRERAVGGPAELTFENLLGLQLRPKRTREAAQLWELLTAERGVEGRDAMWGHPDLLPSLPNEGDEAEAAAPKGEHIDWDAELSRLLDDDASAAADAGAPTETDDADVPNDDATSADANADDEHGDTDDTDGADDDHPDDDHPDDDHPGATDATRR</sequence>
<comment type="caution">
    <text evidence="2">The sequence shown here is derived from an EMBL/GenBank/DDBJ whole genome shotgun (WGS) entry which is preliminary data.</text>
</comment>
<dbReference type="Pfam" id="PF10103">
    <property type="entry name" value="Zincin_2"/>
    <property type="match status" value="1"/>
</dbReference>
<evidence type="ECO:0000313" key="2">
    <source>
        <dbReference type="EMBL" id="KFI55586.1"/>
    </source>
</evidence>
<accession>A0A087A9Y6</accession>
<dbReference type="Gene3D" id="1.20.150.30">
    <property type="entry name" value="Zincin-like metallopeptidase, N-terminal domain"/>
    <property type="match status" value="1"/>
</dbReference>
<protein>
    <submittedName>
        <fullName evidence="2">Hydrolase</fullName>
    </submittedName>
</protein>
<feature type="compositionally biased region" description="Low complexity" evidence="1">
    <location>
        <begin position="469"/>
        <end position="478"/>
    </location>
</feature>
<dbReference type="eggNOG" id="COG5282">
    <property type="taxonomic scope" value="Bacteria"/>
</dbReference>
<dbReference type="NCBIfam" id="TIGR03624">
    <property type="entry name" value="putative hydrolase"/>
    <property type="match status" value="1"/>
</dbReference>
<name>A0A087A9Y6_9BIFI</name>
<dbReference type="Proteomes" id="UP000028995">
    <property type="component" value="Unassembled WGS sequence"/>
</dbReference>
<reference evidence="2 3" key="1">
    <citation type="submission" date="2014-03" db="EMBL/GenBank/DDBJ databases">
        <title>Genomics of Bifidobacteria.</title>
        <authorList>
            <person name="Ventura M."/>
            <person name="Milani C."/>
            <person name="Lugli G.A."/>
        </authorList>
    </citation>
    <scope>NUCLEOTIDE SEQUENCE [LARGE SCALE GENOMIC DNA]</scope>
    <source>
        <strain evidence="2 3">LMG 10510</strain>
    </source>
</reference>
<dbReference type="InterPro" id="IPR018766">
    <property type="entry name" value="Zinicin_2"/>
</dbReference>
<dbReference type="GO" id="GO:0016787">
    <property type="term" value="F:hydrolase activity"/>
    <property type="evidence" value="ECO:0007669"/>
    <property type="project" value="UniProtKB-KW"/>
</dbReference>
<dbReference type="AlphaFoldDB" id="A0A087A9Y6"/>
<dbReference type="EMBL" id="JGYU01000013">
    <property type="protein sequence ID" value="KFI55586.1"/>
    <property type="molecule type" value="Genomic_DNA"/>
</dbReference>
<feature type="compositionally biased region" description="Basic and acidic residues" evidence="1">
    <location>
        <begin position="521"/>
        <end position="533"/>
    </location>
</feature>
<dbReference type="STRING" id="35760.BCHO_1629"/>
<keyword evidence="2" id="KW-0378">Hydrolase</keyword>
<dbReference type="SUPFAM" id="SSF55486">
    <property type="entry name" value="Metalloproteases ('zincins'), catalytic domain"/>
    <property type="match status" value="1"/>
</dbReference>
<organism evidence="2 3">
    <name type="scientific">Bifidobacterium choerinum</name>
    <dbReference type="NCBI Taxonomy" id="35760"/>
    <lineage>
        <taxon>Bacteria</taxon>
        <taxon>Bacillati</taxon>
        <taxon>Actinomycetota</taxon>
        <taxon>Actinomycetes</taxon>
        <taxon>Bifidobacteriales</taxon>
        <taxon>Bifidobacteriaceae</taxon>
        <taxon>Bifidobacterium</taxon>
    </lineage>
</organism>
<feature type="region of interest" description="Disordered" evidence="1">
    <location>
        <begin position="426"/>
        <end position="449"/>
    </location>
</feature>
<evidence type="ECO:0000313" key="3">
    <source>
        <dbReference type="Proteomes" id="UP000028995"/>
    </source>
</evidence>
<proteinExistence type="predicted"/>
<gene>
    <name evidence="2" type="ORF">BCHO_1629</name>
</gene>
<evidence type="ECO:0000256" key="1">
    <source>
        <dbReference type="SAM" id="MobiDB-lite"/>
    </source>
</evidence>
<dbReference type="InterPro" id="IPR042271">
    <property type="entry name" value="Zinicin_2_N"/>
</dbReference>
<dbReference type="PANTHER" id="PTHR39420:SF2">
    <property type="entry name" value="HYDROLASE"/>
    <property type="match status" value="1"/>
</dbReference>
<dbReference type="PANTHER" id="PTHR39420">
    <property type="match status" value="1"/>
</dbReference>